<feature type="compositionally biased region" description="Basic and acidic residues" evidence="9">
    <location>
        <begin position="304"/>
        <end position="326"/>
    </location>
</feature>
<keyword evidence="6" id="KW-0472">Membrane</keyword>
<organism evidence="12 13">
    <name type="scientific">Trypanosoma congolense (strain IL3000)</name>
    <dbReference type="NCBI Taxonomy" id="1068625"/>
    <lineage>
        <taxon>Eukaryota</taxon>
        <taxon>Discoba</taxon>
        <taxon>Euglenozoa</taxon>
        <taxon>Kinetoplastea</taxon>
        <taxon>Metakinetoplastina</taxon>
        <taxon>Trypanosomatida</taxon>
        <taxon>Trypanosomatidae</taxon>
        <taxon>Trypanosoma</taxon>
        <taxon>Nannomonas</taxon>
    </lineage>
</organism>
<keyword evidence="13" id="KW-1185">Reference proteome</keyword>
<evidence type="ECO:0000256" key="4">
    <source>
        <dbReference type="ARBA" id="ARBA00022622"/>
    </source>
</evidence>
<evidence type="ECO:0000256" key="8">
    <source>
        <dbReference type="ARBA" id="ARBA00023288"/>
    </source>
</evidence>
<evidence type="ECO:0000256" key="6">
    <source>
        <dbReference type="ARBA" id="ARBA00023136"/>
    </source>
</evidence>
<evidence type="ECO:0000256" key="5">
    <source>
        <dbReference type="ARBA" id="ARBA00022729"/>
    </source>
</evidence>
<evidence type="ECO:0000313" key="12">
    <source>
        <dbReference type="EMBL" id="CCD13004.1"/>
    </source>
</evidence>
<accession>F9W745</accession>
<keyword evidence="8" id="KW-0449">Lipoprotein</keyword>
<feature type="chain" id="PRO_5003394729" evidence="10">
    <location>
        <begin position="21"/>
        <end position="363"/>
    </location>
</feature>
<proteinExistence type="predicted"/>
<evidence type="ECO:0000256" key="2">
    <source>
        <dbReference type="ARBA" id="ARBA00004609"/>
    </source>
</evidence>
<dbReference type="Proteomes" id="UP000000702">
    <property type="component" value="Unassembled WGS sequence"/>
</dbReference>
<name>F9W745_TRYCI</name>
<sequence>MRSMMLFLVMVAGMFSEVNTNKGENDYNKDFKDILCDVYMAAKGILSNAGITDEAMQKDVKDAVYGNNKKNAQIKYSGHVEKASLCGNSFHGRGFLCKYKRGGGCLSQSVLGTFLCVCTPGLGSANDKLCGVNLSEYGGQTWSGGWRDNDVLDKTQLFKKVLDNIKYNCTQENGNSQNQLDELGKLEKAVQKIREKVQRGTFGDIYFYLGGIGGGCDGKGVNDVCAAYEGNEKTTVSVKIPWLEKIQEALKTVKPHFKNRRAQTMSKTFPSGNASLQPGTGAARDAENQKELVELPTPTQDEPLVNKKNESETPTPEKKALARTENNKTFRYTNSIPYLAKDINEDNAKITMPKWILQGFILN</sequence>
<comment type="caution">
    <text evidence="12">The sequence shown here is derived from an EMBL/GenBank/DDBJ whole genome shotgun (WGS) entry which is preliminary data.</text>
</comment>
<keyword evidence="7" id="KW-0325">Glycoprotein</keyword>
<dbReference type="EMBL" id="CAEQ01000980">
    <property type="protein sequence ID" value="CCD13004.1"/>
    <property type="molecule type" value="Genomic_DNA"/>
</dbReference>
<gene>
    <name evidence="12" type="ORF">TCIL3000_0_38220</name>
</gene>
<evidence type="ECO:0000256" key="3">
    <source>
        <dbReference type="ARBA" id="ARBA00022475"/>
    </source>
</evidence>
<evidence type="ECO:0000256" key="10">
    <source>
        <dbReference type="SAM" id="SignalP"/>
    </source>
</evidence>
<reference evidence="13" key="1">
    <citation type="submission" date="2011-07" db="EMBL/GenBank/DDBJ databases">
        <title>Divergent evolution of antigenic variation in African trypanosomes.</title>
        <authorList>
            <person name="Jackson A.P."/>
            <person name="Berry A."/>
            <person name="Allison H.C."/>
            <person name="Burton P."/>
            <person name="Anderson J."/>
            <person name="Aslett M."/>
            <person name="Brown R."/>
            <person name="Corton N."/>
            <person name="Harris D."/>
            <person name="Hauser H."/>
            <person name="Gamble J."/>
            <person name="Gilderthorp R."/>
            <person name="McQuillan J."/>
            <person name="Quail M.A."/>
            <person name="Sanders M."/>
            <person name="Van Tonder A."/>
            <person name="Ginger M.L."/>
            <person name="Donelson J.E."/>
            <person name="Field M.C."/>
            <person name="Barry J.D."/>
            <person name="Berriman M."/>
            <person name="Hertz-Fowler C."/>
        </authorList>
    </citation>
    <scope>NUCLEOTIDE SEQUENCE [LARGE SCALE GENOMIC DNA]</scope>
    <source>
        <strain evidence="13">IL3000</strain>
    </source>
</reference>
<keyword evidence="4" id="KW-0336">GPI-anchor</keyword>
<evidence type="ECO:0000256" key="7">
    <source>
        <dbReference type="ARBA" id="ARBA00023180"/>
    </source>
</evidence>
<feature type="compositionally biased region" description="Basic and acidic residues" evidence="9">
    <location>
        <begin position="284"/>
        <end position="293"/>
    </location>
</feature>
<dbReference type="GO" id="GO:0098552">
    <property type="term" value="C:side of membrane"/>
    <property type="evidence" value="ECO:0007669"/>
    <property type="project" value="UniProtKB-KW"/>
</dbReference>
<dbReference type="AlphaFoldDB" id="F9W745"/>
<protein>
    <submittedName>
        <fullName evidence="12">Variant surface glycoprotein</fullName>
    </submittedName>
</protein>
<feature type="compositionally biased region" description="Polar residues" evidence="9">
    <location>
        <begin position="267"/>
        <end position="278"/>
    </location>
</feature>
<comment type="function">
    <text evidence="1">VSG forms a coat on the surface of the parasite. The trypanosome evades the immune response of the host by expressing a series of antigenically distinct VSGs from an estimated 1000 VSG genes.</text>
</comment>
<feature type="signal peptide" evidence="10">
    <location>
        <begin position="1"/>
        <end position="20"/>
    </location>
</feature>
<evidence type="ECO:0000256" key="9">
    <source>
        <dbReference type="SAM" id="MobiDB-lite"/>
    </source>
</evidence>
<dbReference type="VEuPathDB" id="TriTrypDB:TcIL3000_0_38220"/>
<comment type="subcellular location">
    <subcellularLocation>
        <location evidence="2">Cell membrane</location>
        <topology evidence="2">Lipid-anchor</topology>
        <topology evidence="2">GPI-anchor</topology>
    </subcellularLocation>
</comment>
<evidence type="ECO:0000259" key="11">
    <source>
        <dbReference type="Pfam" id="PF13206"/>
    </source>
</evidence>
<feature type="region of interest" description="Disordered" evidence="9">
    <location>
        <begin position="267"/>
        <end position="326"/>
    </location>
</feature>
<evidence type="ECO:0000256" key="1">
    <source>
        <dbReference type="ARBA" id="ARBA00002523"/>
    </source>
</evidence>
<dbReference type="Pfam" id="PF13206">
    <property type="entry name" value="VSG_B"/>
    <property type="match status" value="1"/>
</dbReference>
<keyword evidence="5 10" id="KW-0732">Signal</keyword>
<keyword evidence="3" id="KW-1003">Cell membrane</keyword>
<reference evidence="12 13" key="2">
    <citation type="journal article" date="2012" name="Proc. Natl. Acad. Sci. U.S.A.">
        <title>Antigenic diversity is generated by distinct evolutionary mechanisms in African trypanosome species.</title>
        <authorList>
            <person name="Jackson A.P."/>
            <person name="Berry A."/>
            <person name="Aslett M."/>
            <person name="Allison H.C."/>
            <person name="Burton P."/>
            <person name="Vavrova-Anderson J."/>
            <person name="Brown R."/>
            <person name="Browne H."/>
            <person name="Corton N."/>
            <person name="Hauser H."/>
            <person name="Gamble J."/>
            <person name="Gilderthorp R."/>
            <person name="Marcello L."/>
            <person name="McQuillan J."/>
            <person name="Otto T.D."/>
            <person name="Quail M.A."/>
            <person name="Sanders M.J."/>
            <person name="van Tonder A."/>
            <person name="Ginger M.L."/>
            <person name="Field M.C."/>
            <person name="Barry J.D."/>
            <person name="Hertz-Fowler C."/>
            <person name="Berriman M."/>
        </authorList>
    </citation>
    <scope>NUCLEOTIDE SEQUENCE [LARGE SCALE GENOMIC DNA]</scope>
    <source>
        <strain evidence="12 13">IL3000</strain>
    </source>
</reference>
<dbReference type="InterPro" id="IPR025932">
    <property type="entry name" value="Trypano_VSG_B_N_dom"/>
</dbReference>
<feature type="domain" description="Trypanosome variant surface glycoprotein B-type N-terminal" evidence="11">
    <location>
        <begin position="52"/>
        <end position="262"/>
    </location>
</feature>
<dbReference type="GO" id="GO:0005886">
    <property type="term" value="C:plasma membrane"/>
    <property type="evidence" value="ECO:0007669"/>
    <property type="project" value="UniProtKB-SubCell"/>
</dbReference>
<evidence type="ECO:0000313" key="13">
    <source>
        <dbReference type="Proteomes" id="UP000000702"/>
    </source>
</evidence>